<accession>A0A1B7XQC4</accession>
<proteinExistence type="predicted"/>
<gene>
    <name evidence="1" type="ORF">CH63R_14529</name>
</gene>
<dbReference type="Proteomes" id="UP000092177">
    <property type="component" value="Chromosome 12"/>
</dbReference>
<name>A0A1B7XQC4_COLHI</name>
<sequence length="152" mass="16864">MSMSQKSFASTGYKTCRWIRKETVFYLPATSFPKKAKDGLHNVYVLPKDGKELHVKTFSKTSKTFHLCRAVFSTSCRGRDFFSGEEIGKGESGSDLTLDTILEQAAKDKPDLLKRPLFLCVGVDFVLMSDQSLPDVGATLINGSLIMCLLVK</sequence>
<dbReference type="AlphaFoldDB" id="A0A1B7XQC4"/>
<dbReference type="VEuPathDB" id="FungiDB:CH63R_14529"/>
<comment type="caution">
    <text evidence="1">The sequence shown here is derived from an EMBL/GenBank/DDBJ whole genome shotgun (WGS) entry which is preliminary data.</text>
</comment>
<evidence type="ECO:0000313" key="2">
    <source>
        <dbReference type="Proteomes" id="UP000092177"/>
    </source>
</evidence>
<dbReference type="RefSeq" id="XP_018150475.1">
    <property type="nucleotide sequence ID" value="XM_018309503.1"/>
</dbReference>
<keyword evidence="2" id="KW-1185">Reference proteome</keyword>
<evidence type="ECO:0000313" key="1">
    <source>
        <dbReference type="EMBL" id="OBR01957.1"/>
    </source>
</evidence>
<dbReference type="KEGG" id="chig:CH63R_14529"/>
<dbReference type="EMBL" id="LTAN01000012">
    <property type="protein sequence ID" value="OBR01957.1"/>
    <property type="molecule type" value="Genomic_DNA"/>
</dbReference>
<organism evidence="1 2">
    <name type="scientific">Colletotrichum higginsianum (strain IMI 349063)</name>
    <name type="common">Crucifer anthracnose fungus</name>
    <dbReference type="NCBI Taxonomy" id="759273"/>
    <lineage>
        <taxon>Eukaryota</taxon>
        <taxon>Fungi</taxon>
        <taxon>Dikarya</taxon>
        <taxon>Ascomycota</taxon>
        <taxon>Pezizomycotina</taxon>
        <taxon>Sordariomycetes</taxon>
        <taxon>Hypocreomycetidae</taxon>
        <taxon>Glomerellales</taxon>
        <taxon>Glomerellaceae</taxon>
        <taxon>Colletotrichum</taxon>
        <taxon>Colletotrichum destructivum species complex</taxon>
    </lineage>
</organism>
<reference evidence="2" key="1">
    <citation type="journal article" date="2017" name="BMC Genomics">
        <title>Gapless genome assembly of Colletotrichum higginsianum reveals chromosome structure and association of transposable elements with secondary metabolite gene clusters.</title>
        <authorList>
            <person name="Dallery J.-F."/>
            <person name="Lapalu N."/>
            <person name="Zampounis A."/>
            <person name="Pigne S."/>
            <person name="Luyten I."/>
            <person name="Amselem J."/>
            <person name="Wittenberg A.H.J."/>
            <person name="Zhou S."/>
            <person name="de Queiroz M.V."/>
            <person name="Robin G.P."/>
            <person name="Auger A."/>
            <person name="Hainaut M."/>
            <person name="Henrissat B."/>
            <person name="Kim K.-T."/>
            <person name="Lee Y.-H."/>
            <person name="Lespinet O."/>
            <person name="Schwartz D.C."/>
            <person name="Thon M.R."/>
            <person name="O'Connell R.J."/>
        </authorList>
    </citation>
    <scope>NUCLEOTIDE SEQUENCE [LARGE SCALE GENOMIC DNA]</scope>
    <source>
        <strain evidence="2">IMI 349063</strain>
    </source>
</reference>
<protein>
    <submittedName>
        <fullName evidence="1">Uncharacterized protein</fullName>
    </submittedName>
</protein>
<dbReference type="GeneID" id="28873610"/>